<name>L9ZYB9_9EURY</name>
<organism evidence="2 3">
    <name type="scientific">Natrialba hulunbeirensis JCM 10989</name>
    <dbReference type="NCBI Taxonomy" id="1227493"/>
    <lineage>
        <taxon>Archaea</taxon>
        <taxon>Methanobacteriati</taxon>
        <taxon>Methanobacteriota</taxon>
        <taxon>Stenosarchaea group</taxon>
        <taxon>Halobacteria</taxon>
        <taxon>Halobacteriales</taxon>
        <taxon>Natrialbaceae</taxon>
        <taxon>Natrialba</taxon>
    </lineage>
</organism>
<sequence length="74" mass="7869">MNGSRELNRPTIRETCALKDLGVAVADLGEEGDEEDEGGESDGGESGAIRPQQMADTSTYCLVGTESQTQHCDH</sequence>
<proteinExistence type="predicted"/>
<gene>
    <name evidence="2" type="ORF">C483_10341</name>
</gene>
<dbReference type="AlphaFoldDB" id="L9ZYB9"/>
<dbReference type="EMBL" id="AOIM01000033">
    <property type="protein sequence ID" value="ELY91076.1"/>
    <property type="molecule type" value="Genomic_DNA"/>
</dbReference>
<evidence type="ECO:0000313" key="3">
    <source>
        <dbReference type="Proteomes" id="UP000011519"/>
    </source>
</evidence>
<reference evidence="2 3" key="1">
    <citation type="journal article" date="2014" name="PLoS Genet.">
        <title>Phylogenetically driven sequencing of extremely halophilic archaea reveals strategies for static and dynamic osmo-response.</title>
        <authorList>
            <person name="Becker E.A."/>
            <person name="Seitzer P.M."/>
            <person name="Tritt A."/>
            <person name="Larsen D."/>
            <person name="Krusor M."/>
            <person name="Yao A.I."/>
            <person name="Wu D."/>
            <person name="Madern D."/>
            <person name="Eisen J.A."/>
            <person name="Darling A.E."/>
            <person name="Facciotti M.T."/>
        </authorList>
    </citation>
    <scope>NUCLEOTIDE SEQUENCE [LARGE SCALE GENOMIC DNA]</scope>
    <source>
        <strain evidence="2 3">JCM 10989</strain>
    </source>
</reference>
<keyword evidence="3" id="KW-1185">Reference proteome</keyword>
<evidence type="ECO:0000313" key="2">
    <source>
        <dbReference type="EMBL" id="ELY91076.1"/>
    </source>
</evidence>
<accession>L9ZYB9</accession>
<feature type="region of interest" description="Disordered" evidence="1">
    <location>
        <begin position="27"/>
        <end position="57"/>
    </location>
</feature>
<dbReference type="STRING" id="1227493.C483_10341"/>
<dbReference type="Proteomes" id="UP000011519">
    <property type="component" value="Unassembled WGS sequence"/>
</dbReference>
<protein>
    <submittedName>
        <fullName evidence="2">Uncharacterized protein</fullName>
    </submittedName>
</protein>
<evidence type="ECO:0000256" key="1">
    <source>
        <dbReference type="SAM" id="MobiDB-lite"/>
    </source>
</evidence>
<feature type="compositionally biased region" description="Acidic residues" evidence="1">
    <location>
        <begin position="28"/>
        <end position="43"/>
    </location>
</feature>
<comment type="caution">
    <text evidence="2">The sequence shown here is derived from an EMBL/GenBank/DDBJ whole genome shotgun (WGS) entry which is preliminary data.</text>
</comment>